<reference evidence="1" key="1">
    <citation type="submission" date="2019-10" db="EMBL/GenBank/DDBJ databases">
        <authorList>
            <consortium name="DOE Joint Genome Institute"/>
            <person name="Kuo A."/>
            <person name="Miyauchi S."/>
            <person name="Kiss E."/>
            <person name="Drula E."/>
            <person name="Kohler A."/>
            <person name="Sanchez-Garcia M."/>
            <person name="Andreopoulos B."/>
            <person name="Barry K.W."/>
            <person name="Bonito G."/>
            <person name="Buee M."/>
            <person name="Carver A."/>
            <person name="Chen C."/>
            <person name="Cichocki N."/>
            <person name="Clum A."/>
            <person name="Culley D."/>
            <person name="Crous P.W."/>
            <person name="Fauchery L."/>
            <person name="Girlanda M."/>
            <person name="Hayes R."/>
            <person name="Keri Z."/>
            <person name="Labutti K."/>
            <person name="Lipzen A."/>
            <person name="Lombard V."/>
            <person name="Magnuson J."/>
            <person name="Maillard F."/>
            <person name="Morin E."/>
            <person name="Murat C."/>
            <person name="Nolan M."/>
            <person name="Ohm R."/>
            <person name="Pangilinan J."/>
            <person name="Pereira M."/>
            <person name="Perotto S."/>
            <person name="Peter M."/>
            <person name="Riley R."/>
            <person name="Sitrit Y."/>
            <person name="Stielow B."/>
            <person name="Szollosi G."/>
            <person name="Zifcakova L."/>
            <person name="Stursova M."/>
            <person name="Spatafora J.W."/>
            <person name="Tedersoo L."/>
            <person name="Vaario L.-M."/>
            <person name="Yamada A."/>
            <person name="Yan M."/>
            <person name="Wang P."/>
            <person name="Xu J."/>
            <person name="Bruns T."/>
            <person name="Baldrian P."/>
            <person name="Vilgalys R."/>
            <person name="Henrissat B."/>
            <person name="Grigoriev I.V."/>
            <person name="Hibbett D."/>
            <person name="Nagy L.G."/>
            <person name="Martin F.M."/>
        </authorList>
    </citation>
    <scope>NUCLEOTIDE SEQUENCE</scope>
    <source>
        <strain evidence="1">P2</strain>
    </source>
</reference>
<dbReference type="Proteomes" id="UP000886501">
    <property type="component" value="Unassembled WGS sequence"/>
</dbReference>
<reference evidence="1" key="2">
    <citation type="journal article" date="2020" name="Nat. Commun.">
        <title>Large-scale genome sequencing of mycorrhizal fungi provides insights into the early evolution of symbiotic traits.</title>
        <authorList>
            <person name="Miyauchi S."/>
            <person name="Kiss E."/>
            <person name="Kuo A."/>
            <person name="Drula E."/>
            <person name="Kohler A."/>
            <person name="Sanchez-Garcia M."/>
            <person name="Morin E."/>
            <person name="Andreopoulos B."/>
            <person name="Barry K.W."/>
            <person name="Bonito G."/>
            <person name="Buee M."/>
            <person name="Carver A."/>
            <person name="Chen C."/>
            <person name="Cichocki N."/>
            <person name="Clum A."/>
            <person name="Culley D."/>
            <person name="Crous P.W."/>
            <person name="Fauchery L."/>
            <person name="Girlanda M."/>
            <person name="Hayes R.D."/>
            <person name="Keri Z."/>
            <person name="LaButti K."/>
            <person name="Lipzen A."/>
            <person name="Lombard V."/>
            <person name="Magnuson J."/>
            <person name="Maillard F."/>
            <person name="Murat C."/>
            <person name="Nolan M."/>
            <person name="Ohm R.A."/>
            <person name="Pangilinan J."/>
            <person name="Pereira M.F."/>
            <person name="Perotto S."/>
            <person name="Peter M."/>
            <person name="Pfister S."/>
            <person name="Riley R."/>
            <person name="Sitrit Y."/>
            <person name="Stielow J.B."/>
            <person name="Szollosi G."/>
            <person name="Zifcakova L."/>
            <person name="Stursova M."/>
            <person name="Spatafora J.W."/>
            <person name="Tedersoo L."/>
            <person name="Vaario L.M."/>
            <person name="Yamada A."/>
            <person name="Yan M."/>
            <person name="Wang P."/>
            <person name="Xu J."/>
            <person name="Bruns T."/>
            <person name="Baldrian P."/>
            <person name="Vilgalys R."/>
            <person name="Dunand C."/>
            <person name="Henrissat B."/>
            <person name="Grigoriev I.V."/>
            <person name="Hibbett D."/>
            <person name="Nagy L.G."/>
            <person name="Martin F.M."/>
        </authorList>
    </citation>
    <scope>NUCLEOTIDE SEQUENCE</scope>
    <source>
        <strain evidence="1">P2</strain>
    </source>
</reference>
<keyword evidence="2" id="KW-1185">Reference proteome</keyword>
<gene>
    <name evidence="1" type="ORF">BDM02DRAFT_3173560</name>
</gene>
<evidence type="ECO:0000313" key="1">
    <source>
        <dbReference type="EMBL" id="KAF9645169.1"/>
    </source>
</evidence>
<sequence length="1050" mass="117194">MDETETLEVLSNILTSISENPYDFSLHVQHINVAETLGDGQQDQTPSAREVMTGFWAAGEEVWFPLINAKLTSIDPGAEEGVAEVLEVYEKAEDDYLSIEILKSHLELLIDKYYTFRERRSPPVGEDPFSIQWTREAIEDVVGKGVGHVSQSYVLWDLHRDWELEVLESLTPDERPPHVAYIEQMFLTRLRQPHSNNDATFQAYSSFTTNHKPPTEYEGMLVAASKARSGAVKSYAWKETREVVLTQQNFSLEAYAYYISEERKGKKLDMFALPVLYERAIAEAAKRRFAGDLNAEAALRAFWVGYIDTLRIGEAEKTVFTRASRSVPGSGDVWARFIRFLESKGEEDDPMDGETVSSVYTRALSTGLIQKDVEQIVVIVLARAGEERRRAEANPEDQEAWVSLIKILEEGIAMVRAAQKAGDPRLRLERYLSEIYTKIGLGDGAVDTWKVAVKLQKSSYLAWIGYTDLLTKLEKYEEVRAVFSDICQKKIDWPETIWDSWVFFENLYGDAESLGDCLVKVEKAQVFVNARRVKEVEQATYIGTQVVTGQAATNAPAQDVQSTTGTTSVTDAGAMDVDEDALAQQTMSEGHGGVKRKAGEEAEPASKKLRMEPDISPLKRDRENCTVFVSDLPEIGTEDDLKALFKDCGDIREVKITKLANFQVATVEFSERESVPAALTKDKKRIHGHEIAVHLAWKSTLYVTNFPPSMDDSGMRTLFGKYGTLFDVRWPSKKFKSTRRFCYVQYTSPVRPVSAVPLCCSLLFQDAAEAALALHGTQMANDLTLNVFISNPERKKERTDADANDREVYIAGLSKFVTKDDLEKLFKTFGPLKEVRMTTDQNGHSKGFAFVEFENEQDARMALSANNHELKRRRIAVTSADTRVKGKIRKVETETGLGRLENILSRSLRVKNLPPGTQEGLLQQALEQYASVKTVEVFEGTNEATVELENVSEAGKLLLRSEPIVFNGIELSVSEEEAIKKKPRGMGKPTKGAPNVFVPRTAASKPRAGIGSKKTAGARPPTTTAFISAGDASPSSSLQKGQDDFRNMLG</sequence>
<proteinExistence type="predicted"/>
<name>A0ACB6Z6N3_THEGA</name>
<comment type="caution">
    <text evidence="1">The sequence shown here is derived from an EMBL/GenBank/DDBJ whole genome shotgun (WGS) entry which is preliminary data.</text>
</comment>
<protein>
    <submittedName>
        <fullName evidence="1">RNA-binding protein Prp24</fullName>
    </submittedName>
</protein>
<accession>A0ACB6Z6N3</accession>
<organism evidence="1 2">
    <name type="scientific">Thelephora ganbajun</name>
    <name type="common">Ganba fungus</name>
    <dbReference type="NCBI Taxonomy" id="370292"/>
    <lineage>
        <taxon>Eukaryota</taxon>
        <taxon>Fungi</taxon>
        <taxon>Dikarya</taxon>
        <taxon>Basidiomycota</taxon>
        <taxon>Agaricomycotina</taxon>
        <taxon>Agaricomycetes</taxon>
        <taxon>Thelephorales</taxon>
        <taxon>Thelephoraceae</taxon>
        <taxon>Thelephora</taxon>
    </lineage>
</organism>
<dbReference type="EMBL" id="MU118101">
    <property type="protein sequence ID" value="KAF9645169.1"/>
    <property type="molecule type" value="Genomic_DNA"/>
</dbReference>
<evidence type="ECO:0000313" key="2">
    <source>
        <dbReference type="Proteomes" id="UP000886501"/>
    </source>
</evidence>